<dbReference type="PROSITE" id="PS50102">
    <property type="entry name" value="RRM"/>
    <property type="match status" value="2"/>
</dbReference>
<feature type="compositionally biased region" description="Polar residues" evidence="7">
    <location>
        <begin position="781"/>
        <end position="802"/>
    </location>
</feature>
<dbReference type="GO" id="GO:0006397">
    <property type="term" value="P:mRNA processing"/>
    <property type="evidence" value="ECO:0007669"/>
    <property type="project" value="UniProtKB-KW"/>
</dbReference>
<reference evidence="9" key="1">
    <citation type="journal article" date="2020" name="Fungal Divers.">
        <title>Resolving the Mortierellaceae phylogeny through synthesis of multi-gene phylogenetics and phylogenomics.</title>
        <authorList>
            <person name="Vandepol N."/>
            <person name="Liber J."/>
            <person name="Desiro A."/>
            <person name="Na H."/>
            <person name="Kennedy M."/>
            <person name="Barry K."/>
            <person name="Grigoriev I.V."/>
            <person name="Miller A.N."/>
            <person name="O'Donnell K."/>
            <person name="Stajich J.E."/>
            <person name="Bonito G."/>
        </authorList>
    </citation>
    <scope>NUCLEOTIDE SEQUENCE</scope>
    <source>
        <strain evidence="9">BC1065</strain>
    </source>
</reference>
<evidence type="ECO:0000256" key="6">
    <source>
        <dbReference type="PROSITE-ProRule" id="PRU00176"/>
    </source>
</evidence>
<comment type="caution">
    <text evidence="9">The sequence shown here is derived from an EMBL/GenBank/DDBJ whole genome shotgun (WGS) entry which is preliminary data.</text>
</comment>
<feature type="domain" description="RRM" evidence="8">
    <location>
        <begin position="598"/>
        <end position="675"/>
    </location>
</feature>
<dbReference type="PANTHER" id="PTHR17204:SF25">
    <property type="entry name" value="RRM DOMAIN-CONTAINING PROTEIN"/>
    <property type="match status" value="1"/>
</dbReference>
<dbReference type="OrthoDB" id="360390at2759"/>
<protein>
    <submittedName>
        <fullName evidence="9">RNA-binding protein 4F</fullName>
    </submittedName>
</protein>
<keyword evidence="3" id="KW-0677">Repeat</keyword>
<gene>
    <name evidence="9" type="primary">RNP4F</name>
    <name evidence="9" type="ORF">DFQ27_008305</name>
</gene>
<dbReference type="Gene3D" id="1.25.40.10">
    <property type="entry name" value="Tetratricopeptide repeat domain"/>
    <property type="match status" value="2"/>
</dbReference>
<evidence type="ECO:0000259" key="8">
    <source>
        <dbReference type="PROSITE" id="PS50102"/>
    </source>
</evidence>
<evidence type="ECO:0000256" key="7">
    <source>
        <dbReference type="SAM" id="MobiDB-lite"/>
    </source>
</evidence>
<feature type="compositionally biased region" description="Polar residues" evidence="7">
    <location>
        <begin position="572"/>
        <end position="591"/>
    </location>
</feature>
<dbReference type="InterPro" id="IPR012677">
    <property type="entry name" value="Nucleotide-bd_a/b_plait_sf"/>
</dbReference>
<dbReference type="SUPFAM" id="SSF48452">
    <property type="entry name" value="TPR-like"/>
    <property type="match status" value="1"/>
</dbReference>
<dbReference type="InterPro" id="IPR008847">
    <property type="entry name" value="Suf"/>
</dbReference>
<dbReference type="Pfam" id="PF05843">
    <property type="entry name" value="Suf"/>
    <property type="match status" value="1"/>
</dbReference>
<evidence type="ECO:0000256" key="3">
    <source>
        <dbReference type="ARBA" id="ARBA00022737"/>
    </source>
</evidence>
<dbReference type="GO" id="GO:0003723">
    <property type="term" value="F:RNA binding"/>
    <property type="evidence" value="ECO:0007669"/>
    <property type="project" value="UniProtKB-UniRule"/>
</dbReference>
<evidence type="ECO:0000256" key="2">
    <source>
        <dbReference type="ARBA" id="ARBA00022664"/>
    </source>
</evidence>
<dbReference type="InterPro" id="IPR000504">
    <property type="entry name" value="RRM_dom"/>
</dbReference>
<dbReference type="AlphaFoldDB" id="A0A9P6PU24"/>
<evidence type="ECO:0000313" key="10">
    <source>
        <dbReference type="Proteomes" id="UP000807716"/>
    </source>
</evidence>
<feature type="region of interest" description="Disordered" evidence="7">
    <location>
        <begin position="781"/>
        <end position="865"/>
    </location>
</feature>
<evidence type="ECO:0000256" key="5">
    <source>
        <dbReference type="ARBA" id="ARBA00023242"/>
    </source>
</evidence>
<dbReference type="Pfam" id="PF23240">
    <property type="entry name" value="HAT_PRP39_N"/>
    <property type="match status" value="1"/>
</dbReference>
<keyword evidence="6" id="KW-0694">RNA-binding</keyword>
<keyword evidence="4" id="KW-0508">mRNA splicing</keyword>
<dbReference type="PANTHER" id="PTHR17204">
    <property type="entry name" value="PRE-MRNA PROCESSING PROTEIN PRP39-RELATED"/>
    <property type="match status" value="1"/>
</dbReference>
<dbReference type="Gene3D" id="3.30.70.330">
    <property type="match status" value="2"/>
</dbReference>
<proteinExistence type="predicted"/>
<dbReference type="GO" id="GO:0008380">
    <property type="term" value="P:RNA splicing"/>
    <property type="evidence" value="ECO:0007669"/>
    <property type="project" value="UniProtKB-KW"/>
</dbReference>
<dbReference type="InterPro" id="IPR003107">
    <property type="entry name" value="HAT"/>
</dbReference>
<dbReference type="InterPro" id="IPR011990">
    <property type="entry name" value="TPR-like_helical_dom_sf"/>
</dbReference>
<evidence type="ECO:0000256" key="4">
    <source>
        <dbReference type="ARBA" id="ARBA00023187"/>
    </source>
</evidence>
<dbReference type="EMBL" id="JAAAJB010000693">
    <property type="protein sequence ID" value="KAG0252058.1"/>
    <property type="molecule type" value="Genomic_DNA"/>
</dbReference>
<evidence type="ECO:0000313" key="9">
    <source>
        <dbReference type="EMBL" id="KAG0252058.1"/>
    </source>
</evidence>
<dbReference type="SMART" id="SM00386">
    <property type="entry name" value="HAT"/>
    <property type="match status" value="7"/>
</dbReference>
<keyword evidence="10" id="KW-1185">Reference proteome</keyword>
<feature type="compositionally biased region" description="Basic and acidic residues" evidence="7">
    <location>
        <begin position="550"/>
        <end position="559"/>
    </location>
</feature>
<accession>A0A9P6PU24</accession>
<feature type="region of interest" description="Disordered" evidence="7">
    <location>
        <begin position="538"/>
        <end position="591"/>
    </location>
</feature>
<sequence>MSDHSSDSDSDHAMDDVQEENAYAEDMQTIQALTASLESNPYQYNAYTELITLLKKQGMLDELRATRRKMSAMYPLSEELWMSWIQDEMKLADSDEESQAVINLFKKATTDYLSVPIWVAFTEFMVQGHEDVQEGNDSALFTVDAVREVFNQAYDALKWHIPKSHLIWNAWLAFEKDIFAEKASLDDIQRVKKMCVERLAVPHMELEKTFSEEISSFVSNYLPTDYESTMVELREIVAQTRKALSKLEKFEQSLIDTQSSIASYGEYLKHETRQNTIEYHKLRTLYERAVASQPLVAALWDDYLVMLMNTKQTGLDRDQVIQTCDRAVRNCPWSGGLWAKYLILVALHLRSKAEAADIFERAIGDPMLSANAEELTRVCLEYSSFLRRFITSSSADDLRQELRQVLTKSQQLILAAGGDPYFKLDRFWIDLEAFVFDNPTSARNMWKNILDATKTSASTWLESINMELRLGDYDKARRLFRMAAQTKGLDWPTTMYDAWVSFEQEYGGVEDLKSVYIAISKHSSSLDNYLSQMYGQGTTEPAQQSSEMVYSRDRFSRTDGKKRKASMDYSESAYSTGAPSKQQKPATTYHHSTGREEDTCFFKNFSPETSDGELQALFAQYGTIVRFSIPIDKVKKFRKGYGYVQFSDKSEARAALELNGRDCGGRGLIVQISDVTRAPARTQGALPPNDMKESDIRKLFSLHGEVTDIFIIRKSKVDGQPVAKVTFAKEEDAKKALELNGTSFMSCALKVQYWTFQSQKQFNKNVAKMEFQANAVTPATTVSAPQSAPQSVTMVSRLQPRTLSARKPMPHRSRAFARPTGSFAASSSSSSSATATGSTTTAAAPASKSQDDFRKILQQKMEQAQ</sequence>
<organism evidence="9 10">
    <name type="scientific">Actinomortierella ambigua</name>
    <dbReference type="NCBI Taxonomy" id="1343610"/>
    <lineage>
        <taxon>Eukaryota</taxon>
        <taxon>Fungi</taxon>
        <taxon>Fungi incertae sedis</taxon>
        <taxon>Mucoromycota</taxon>
        <taxon>Mortierellomycotina</taxon>
        <taxon>Mortierellomycetes</taxon>
        <taxon>Mortierellales</taxon>
        <taxon>Mortierellaceae</taxon>
        <taxon>Actinomortierella</taxon>
    </lineage>
</organism>
<dbReference type="CDD" id="cd00590">
    <property type="entry name" value="RRM_SF"/>
    <property type="match status" value="2"/>
</dbReference>
<comment type="subcellular location">
    <subcellularLocation>
        <location evidence="1">Nucleus</location>
    </subcellularLocation>
</comment>
<feature type="compositionally biased region" description="Low complexity" evidence="7">
    <location>
        <begin position="819"/>
        <end position="847"/>
    </location>
</feature>
<feature type="compositionally biased region" description="Polar residues" evidence="7">
    <location>
        <begin position="538"/>
        <end position="548"/>
    </location>
</feature>
<dbReference type="Pfam" id="PF00076">
    <property type="entry name" value="RRM_1"/>
    <property type="match status" value="2"/>
</dbReference>
<dbReference type="GO" id="GO:0005681">
    <property type="term" value="C:spliceosomal complex"/>
    <property type="evidence" value="ECO:0007669"/>
    <property type="project" value="UniProtKB-KW"/>
</dbReference>
<keyword evidence="5" id="KW-0539">Nucleus</keyword>
<keyword evidence="2" id="KW-0507">mRNA processing</keyword>
<name>A0A9P6PU24_9FUNG</name>
<dbReference type="SUPFAM" id="SSF54928">
    <property type="entry name" value="RNA-binding domain, RBD"/>
    <property type="match status" value="2"/>
</dbReference>
<dbReference type="Proteomes" id="UP000807716">
    <property type="component" value="Unassembled WGS sequence"/>
</dbReference>
<feature type="domain" description="RRM" evidence="8">
    <location>
        <begin position="684"/>
        <end position="756"/>
    </location>
</feature>
<dbReference type="InterPro" id="IPR035979">
    <property type="entry name" value="RBD_domain_sf"/>
</dbReference>
<dbReference type="SMART" id="SM00360">
    <property type="entry name" value="RRM"/>
    <property type="match status" value="2"/>
</dbReference>
<evidence type="ECO:0000256" key="1">
    <source>
        <dbReference type="ARBA" id="ARBA00004123"/>
    </source>
</evidence>